<name>A0A2U3DUG4_PURLI</name>
<organism evidence="3 4">
    <name type="scientific">Purpureocillium lilacinum</name>
    <name type="common">Paecilomyces lilacinus</name>
    <dbReference type="NCBI Taxonomy" id="33203"/>
    <lineage>
        <taxon>Eukaryota</taxon>
        <taxon>Fungi</taxon>
        <taxon>Dikarya</taxon>
        <taxon>Ascomycota</taxon>
        <taxon>Pezizomycotina</taxon>
        <taxon>Sordariomycetes</taxon>
        <taxon>Hypocreomycetidae</taxon>
        <taxon>Hypocreales</taxon>
        <taxon>Ophiocordycipitaceae</taxon>
        <taxon>Purpureocillium</taxon>
    </lineage>
</organism>
<gene>
    <name evidence="3" type="ORF">PCL_05620</name>
</gene>
<accession>A0A2U3DUG4</accession>
<sequence length="733" mass="79640">MGHWDANASPAMATTAPGQDVSEPFLQSRSPAATTTPSSSTKRSEIAVGEPLSHGPARPSGPGHRLAYFWMRTAVVVLVPVAITAFYLWIWLYCLRESSPAKYAAFDQVWIYYMWFLIGVFGLDISRHGLLGVEAAMLQAPFWKARSAMVVLMHSGATWSGPGGWRARLWNVLREHAPGRLWHALALLSVMPFAAFPLSGLTMELADGWVPVKTPATVVGRTWADFNLRKPYQTVNRGIAAWANGLPARLPGIGLVYTPPYVPRDQYVSLASFPNSLPAEGQIPGLFLAPQAETPVGGRTWGLLVGYNCSVVESASEFTILRQKSSSATKVMDGLRAFAQTAGQKTLELSVSSASNSSINVFNLTIGLETGRNLWAYAEMGLSRRPVLGYDGTEYPFADQESTASGEADILEYALWQVRLNASYPEADEMIAFNDSTRPSIAGMGHPFVRQPDGKYAMNRTFFAWGHDLASGPSNDNIESYANVSEIGRTIRSLAEPIGVRCRRVSSPGEASLDVKRSEFTSFEPSPAPLFNRSTMEMETFRFGAAAAHILAGRYLELFTSVNAPPPLAYSNSVAYRNFVQPKTLLEAVMRAHAVDALQLMYDGVGTMDGARLDPNLTATQRGKILERGRVPAEVAAVLFLVWAAGCLALGLGYGFRRRWSATLDGYSLFRFGADLADELRGAPGFSSVAPFDQCNKLSRLPGLVGDSAVEFDVGHVGLVESSSVANPGKFYD</sequence>
<dbReference type="Proteomes" id="UP000245956">
    <property type="component" value="Unassembled WGS sequence"/>
</dbReference>
<feature type="compositionally biased region" description="Low complexity" evidence="1">
    <location>
        <begin position="28"/>
        <end position="41"/>
    </location>
</feature>
<dbReference type="EMBL" id="LCWV01000029">
    <property type="protein sequence ID" value="PWI65892.1"/>
    <property type="molecule type" value="Genomic_DNA"/>
</dbReference>
<feature type="region of interest" description="Disordered" evidence="1">
    <location>
        <begin position="1"/>
        <end position="60"/>
    </location>
</feature>
<evidence type="ECO:0000256" key="1">
    <source>
        <dbReference type="SAM" id="MobiDB-lite"/>
    </source>
</evidence>
<dbReference type="AlphaFoldDB" id="A0A2U3DUG4"/>
<evidence type="ECO:0000256" key="2">
    <source>
        <dbReference type="SAM" id="Phobius"/>
    </source>
</evidence>
<evidence type="ECO:0000313" key="3">
    <source>
        <dbReference type="EMBL" id="PWI65892.1"/>
    </source>
</evidence>
<keyword evidence="2" id="KW-0472">Membrane</keyword>
<protein>
    <submittedName>
        <fullName evidence="3">Uncharacterized protein</fullName>
    </submittedName>
</protein>
<keyword evidence="2" id="KW-1133">Transmembrane helix</keyword>
<comment type="caution">
    <text evidence="3">The sequence shown here is derived from an EMBL/GenBank/DDBJ whole genome shotgun (WGS) entry which is preliminary data.</text>
</comment>
<feature type="transmembrane region" description="Helical" evidence="2">
    <location>
        <begin position="110"/>
        <end position="130"/>
    </location>
</feature>
<keyword evidence="2" id="KW-0812">Transmembrane</keyword>
<feature type="transmembrane region" description="Helical" evidence="2">
    <location>
        <begin position="631"/>
        <end position="656"/>
    </location>
</feature>
<reference evidence="3 4" key="1">
    <citation type="journal article" date="2016" name="Front. Microbiol.">
        <title>Genome and transcriptome sequences reveal the specific parasitism of the nematophagous Purpureocillium lilacinum 36-1.</title>
        <authorList>
            <person name="Xie J."/>
            <person name="Li S."/>
            <person name="Mo C."/>
            <person name="Xiao X."/>
            <person name="Peng D."/>
            <person name="Wang G."/>
            <person name="Xiao Y."/>
        </authorList>
    </citation>
    <scope>NUCLEOTIDE SEQUENCE [LARGE SCALE GENOMIC DNA]</scope>
    <source>
        <strain evidence="3 4">36-1</strain>
    </source>
</reference>
<evidence type="ECO:0000313" key="4">
    <source>
        <dbReference type="Proteomes" id="UP000245956"/>
    </source>
</evidence>
<feature type="transmembrane region" description="Helical" evidence="2">
    <location>
        <begin position="69"/>
        <end position="90"/>
    </location>
</feature>
<proteinExistence type="predicted"/>